<keyword evidence="3" id="KW-1185">Reference proteome</keyword>
<dbReference type="AlphaFoldDB" id="A0AAV6PN67"/>
<proteinExistence type="predicted"/>
<feature type="region of interest" description="Disordered" evidence="1">
    <location>
        <begin position="1"/>
        <end position="24"/>
    </location>
</feature>
<gene>
    <name evidence="2" type="ORF">JOB18_049576</name>
</gene>
<organism evidence="2 3">
    <name type="scientific">Solea senegalensis</name>
    <name type="common">Senegalese sole</name>
    <dbReference type="NCBI Taxonomy" id="28829"/>
    <lineage>
        <taxon>Eukaryota</taxon>
        <taxon>Metazoa</taxon>
        <taxon>Chordata</taxon>
        <taxon>Craniata</taxon>
        <taxon>Vertebrata</taxon>
        <taxon>Euteleostomi</taxon>
        <taxon>Actinopterygii</taxon>
        <taxon>Neopterygii</taxon>
        <taxon>Teleostei</taxon>
        <taxon>Neoteleostei</taxon>
        <taxon>Acanthomorphata</taxon>
        <taxon>Carangaria</taxon>
        <taxon>Pleuronectiformes</taxon>
        <taxon>Pleuronectoidei</taxon>
        <taxon>Soleidae</taxon>
        <taxon>Solea</taxon>
    </lineage>
</organism>
<accession>A0AAV6PN67</accession>
<reference evidence="2 3" key="1">
    <citation type="journal article" date="2021" name="Sci. Rep.">
        <title>Chromosome anchoring in Senegalese sole (Solea senegalensis) reveals sex-associated markers and genome rearrangements in flatfish.</title>
        <authorList>
            <person name="Guerrero-Cozar I."/>
            <person name="Gomez-Garrido J."/>
            <person name="Berbel C."/>
            <person name="Martinez-Blanch J.F."/>
            <person name="Alioto T."/>
            <person name="Claros M.G."/>
            <person name="Gagnaire P.A."/>
            <person name="Manchado M."/>
        </authorList>
    </citation>
    <scope>NUCLEOTIDE SEQUENCE [LARGE SCALE GENOMIC DNA]</scope>
    <source>
        <strain evidence="2">Sse05_10M</strain>
    </source>
</reference>
<dbReference type="Proteomes" id="UP000693946">
    <property type="component" value="Unassembled WGS sequence"/>
</dbReference>
<sequence length="105" mass="10997">MHVGNNRASSPAQPQLKVPPIRRTADARTTTVSFIVDAVRESRLAAWSHFPPAPKQVSRVRRGPDAGPKVSCCTVAPPPLSLVHTSSAAHGAGNAPMLNSAAVSR</sequence>
<protein>
    <submittedName>
        <fullName evidence="2">Uncharacterized protein</fullName>
    </submittedName>
</protein>
<comment type="caution">
    <text evidence="2">The sequence shown here is derived from an EMBL/GenBank/DDBJ whole genome shotgun (WGS) entry which is preliminary data.</text>
</comment>
<dbReference type="EMBL" id="JAGKHQ010000472">
    <property type="protein sequence ID" value="KAG7468719.1"/>
    <property type="molecule type" value="Genomic_DNA"/>
</dbReference>
<evidence type="ECO:0000313" key="3">
    <source>
        <dbReference type="Proteomes" id="UP000693946"/>
    </source>
</evidence>
<feature type="non-terminal residue" evidence="2">
    <location>
        <position position="105"/>
    </location>
</feature>
<feature type="compositionally biased region" description="Polar residues" evidence="1">
    <location>
        <begin position="1"/>
        <end position="13"/>
    </location>
</feature>
<evidence type="ECO:0000313" key="2">
    <source>
        <dbReference type="EMBL" id="KAG7468719.1"/>
    </source>
</evidence>
<name>A0AAV6PN67_SOLSE</name>
<evidence type="ECO:0000256" key="1">
    <source>
        <dbReference type="SAM" id="MobiDB-lite"/>
    </source>
</evidence>